<dbReference type="CDD" id="cd00495">
    <property type="entry name" value="Ribosomal_L25_TL5_CTC"/>
    <property type="match status" value="1"/>
</dbReference>
<dbReference type="Pfam" id="PF01386">
    <property type="entry name" value="Ribosomal_L25p"/>
    <property type="match status" value="1"/>
</dbReference>
<reference evidence="9 10" key="1">
    <citation type="journal article" date="2019" name="Int. J. Syst. Evol. Microbiol.">
        <title>Thermogemmatispora aurantia sp. nov. and Thermogemmatispora argillosa sp. nov., within the class Ktedonobacteria, and emended description of the genus Thermogemmatispora.</title>
        <authorList>
            <person name="Zheng Y."/>
            <person name="Wang C.M."/>
            <person name="Sakai Y."/>
            <person name="Abe K."/>
            <person name="Yokota A."/>
            <person name="Yabe S."/>
        </authorList>
    </citation>
    <scope>NUCLEOTIDE SEQUENCE [LARGE SCALE GENOMIC DNA]</scope>
    <source>
        <strain evidence="9 10">A1-2</strain>
    </source>
</reference>
<evidence type="ECO:0000313" key="9">
    <source>
        <dbReference type="EMBL" id="GER84898.1"/>
    </source>
</evidence>
<protein>
    <recommendedName>
        <fullName evidence="5">Large ribosomal subunit protein bL25</fullName>
    </recommendedName>
    <alternativeName>
        <fullName evidence="5">General stress protein CTC</fullName>
    </alternativeName>
</protein>
<organism evidence="9 10">
    <name type="scientific">Thermogemmatispora aurantia</name>
    <dbReference type="NCBI Taxonomy" id="2045279"/>
    <lineage>
        <taxon>Bacteria</taxon>
        <taxon>Bacillati</taxon>
        <taxon>Chloroflexota</taxon>
        <taxon>Ktedonobacteria</taxon>
        <taxon>Thermogemmatisporales</taxon>
        <taxon>Thermogemmatisporaceae</taxon>
        <taxon>Thermogemmatispora</taxon>
    </lineage>
</organism>
<evidence type="ECO:0000259" key="8">
    <source>
        <dbReference type="Pfam" id="PF14693"/>
    </source>
</evidence>
<dbReference type="NCBIfam" id="TIGR00731">
    <property type="entry name" value="bL25_bact_ctc"/>
    <property type="match status" value="1"/>
</dbReference>
<dbReference type="SUPFAM" id="SSF50715">
    <property type="entry name" value="Ribosomal protein L25-like"/>
    <property type="match status" value="1"/>
</dbReference>
<evidence type="ECO:0000256" key="5">
    <source>
        <dbReference type="HAMAP-Rule" id="MF_01334"/>
    </source>
</evidence>
<dbReference type="InterPro" id="IPR020056">
    <property type="entry name" value="Rbsml_bL25/Gln-tRNA_synth_N"/>
</dbReference>
<dbReference type="GO" id="GO:0008097">
    <property type="term" value="F:5S rRNA binding"/>
    <property type="evidence" value="ECO:0007669"/>
    <property type="project" value="InterPro"/>
</dbReference>
<dbReference type="InterPro" id="IPR029751">
    <property type="entry name" value="Ribosomal_L25_dom"/>
</dbReference>
<keyword evidence="2 5" id="KW-0694">RNA-binding</keyword>
<comment type="caution">
    <text evidence="9">The sequence shown here is derived from an EMBL/GenBank/DDBJ whole genome shotgun (WGS) entry which is preliminary data.</text>
</comment>
<dbReference type="Gene3D" id="2.40.240.10">
    <property type="entry name" value="Ribosomal Protein L25, Chain P"/>
    <property type="match status" value="1"/>
</dbReference>
<evidence type="ECO:0000256" key="1">
    <source>
        <dbReference type="ARBA" id="ARBA00022730"/>
    </source>
</evidence>
<gene>
    <name evidence="5 9" type="primary">rplY</name>
    <name evidence="5" type="synonym">ctc</name>
    <name evidence="9" type="ORF">KTAU_35340</name>
</gene>
<feature type="compositionally biased region" description="Low complexity" evidence="6">
    <location>
        <begin position="195"/>
        <end position="221"/>
    </location>
</feature>
<evidence type="ECO:0000313" key="10">
    <source>
        <dbReference type="Proteomes" id="UP000334820"/>
    </source>
</evidence>
<dbReference type="GO" id="GO:0006412">
    <property type="term" value="P:translation"/>
    <property type="evidence" value="ECO:0007669"/>
    <property type="project" value="UniProtKB-UniRule"/>
</dbReference>
<evidence type="ECO:0000256" key="4">
    <source>
        <dbReference type="ARBA" id="ARBA00023274"/>
    </source>
</evidence>
<evidence type="ECO:0000256" key="3">
    <source>
        <dbReference type="ARBA" id="ARBA00022980"/>
    </source>
</evidence>
<dbReference type="HAMAP" id="MF_01334">
    <property type="entry name" value="Ribosomal_bL25_CTC"/>
    <property type="match status" value="1"/>
</dbReference>
<feature type="domain" description="Large ribosomal subunit protein bL25 L25" evidence="7">
    <location>
        <begin position="7"/>
        <end position="94"/>
    </location>
</feature>
<evidence type="ECO:0000256" key="2">
    <source>
        <dbReference type="ARBA" id="ARBA00022884"/>
    </source>
</evidence>
<dbReference type="RefSeq" id="WP_151729453.1">
    <property type="nucleotide sequence ID" value="NZ_BKZV01000005.1"/>
</dbReference>
<dbReference type="InterPro" id="IPR020930">
    <property type="entry name" value="Ribosomal_uL5_bac-type"/>
</dbReference>
<evidence type="ECO:0000259" key="7">
    <source>
        <dbReference type="Pfam" id="PF01386"/>
    </source>
</evidence>
<dbReference type="GO" id="GO:0003735">
    <property type="term" value="F:structural constituent of ribosome"/>
    <property type="evidence" value="ECO:0007669"/>
    <property type="project" value="InterPro"/>
</dbReference>
<comment type="subunit">
    <text evidence="5">Part of the 50S ribosomal subunit; part of the 5S rRNA/L5/L18/L25 subcomplex. Contacts the 5S rRNA. Binds to the 5S rRNA independently of L5 and L18.</text>
</comment>
<sequence>MAPMAELEVQRRQVLGKATRRLRRQGIIPANIFGHKEPSLAIQLEAAAFERFRRQHKAASLVTLRIPGDSLTETALVHSIQRDPCTGKILHVDFYRVSQEEEVEVKVPLHLVGDSPAVKESGGTLLRLLDALEVACRATEIPETIEVDVSPLVEVDQILHAGEIKLPPNVRLLTDPHEPVVKVELPTVEVEEAGEATPAAQPASAATSAQSQTGESAAKEG</sequence>
<dbReference type="PANTHER" id="PTHR33284">
    <property type="entry name" value="RIBOSOMAL PROTEIN L25/GLN-TRNA SYNTHETASE, ANTI-CODON-BINDING DOMAIN-CONTAINING PROTEIN"/>
    <property type="match status" value="1"/>
</dbReference>
<dbReference type="InterPro" id="IPR037121">
    <property type="entry name" value="Ribosomal_bL25_C"/>
</dbReference>
<comment type="similarity">
    <text evidence="5">Belongs to the bacterial ribosomal protein bL25 family. CTC subfamily.</text>
</comment>
<dbReference type="PANTHER" id="PTHR33284:SF1">
    <property type="entry name" value="RIBOSOMAL PROTEIN L25_GLN-TRNA SYNTHETASE, ANTI-CODON-BINDING DOMAIN-CONTAINING PROTEIN"/>
    <property type="match status" value="1"/>
</dbReference>
<feature type="region of interest" description="Disordered" evidence="6">
    <location>
        <begin position="189"/>
        <end position="221"/>
    </location>
</feature>
<proteinExistence type="inferred from homology"/>
<keyword evidence="3 5" id="KW-0689">Ribosomal protein</keyword>
<dbReference type="InterPro" id="IPR001021">
    <property type="entry name" value="Ribosomal_bL25_long"/>
</dbReference>
<evidence type="ECO:0000256" key="6">
    <source>
        <dbReference type="SAM" id="MobiDB-lite"/>
    </source>
</evidence>
<keyword evidence="1 5" id="KW-0699">rRNA-binding</keyword>
<dbReference type="EMBL" id="BKZV01000005">
    <property type="protein sequence ID" value="GER84898.1"/>
    <property type="molecule type" value="Genomic_DNA"/>
</dbReference>
<name>A0A5J4K8G0_9CHLR</name>
<keyword evidence="10" id="KW-1185">Reference proteome</keyword>
<dbReference type="InterPro" id="IPR020057">
    <property type="entry name" value="Ribosomal_bL25_b-dom"/>
</dbReference>
<dbReference type="AlphaFoldDB" id="A0A5J4K8G0"/>
<dbReference type="Pfam" id="PF14693">
    <property type="entry name" value="Ribosomal_TL5_C"/>
    <property type="match status" value="1"/>
</dbReference>
<accession>A0A5J4K8G0</accession>
<dbReference type="Proteomes" id="UP000334820">
    <property type="component" value="Unassembled WGS sequence"/>
</dbReference>
<keyword evidence="4 5" id="KW-0687">Ribonucleoprotein</keyword>
<dbReference type="Gene3D" id="2.170.120.20">
    <property type="entry name" value="Ribosomal protein L25, beta domain"/>
    <property type="match status" value="1"/>
</dbReference>
<dbReference type="GO" id="GO:0022625">
    <property type="term" value="C:cytosolic large ribosomal subunit"/>
    <property type="evidence" value="ECO:0007669"/>
    <property type="project" value="TreeGrafter"/>
</dbReference>
<feature type="domain" description="Large ribosomal subunit protein bL25 beta" evidence="8">
    <location>
        <begin position="102"/>
        <end position="186"/>
    </location>
</feature>
<dbReference type="InterPro" id="IPR011035">
    <property type="entry name" value="Ribosomal_bL25/Gln-tRNA_synth"/>
</dbReference>
<comment type="function">
    <text evidence="5">This is one of the proteins that binds to the 5S RNA in the ribosome where it forms part of the central protuberance.</text>
</comment>